<sequence length="88" mass="9839">MEASSSLSPLQSACRQSQLVRLIPSSRSTANLMVVSKARWSKKPTEPVGRCSGMVTSMIENWSVLRKHTATLPKVPRALSRRYHLVYP</sequence>
<accession>A0A5B7JK11</accession>
<organism evidence="1 2">
    <name type="scientific">Portunus trituberculatus</name>
    <name type="common">Swimming crab</name>
    <name type="synonym">Neptunus trituberculatus</name>
    <dbReference type="NCBI Taxonomy" id="210409"/>
    <lineage>
        <taxon>Eukaryota</taxon>
        <taxon>Metazoa</taxon>
        <taxon>Ecdysozoa</taxon>
        <taxon>Arthropoda</taxon>
        <taxon>Crustacea</taxon>
        <taxon>Multicrustacea</taxon>
        <taxon>Malacostraca</taxon>
        <taxon>Eumalacostraca</taxon>
        <taxon>Eucarida</taxon>
        <taxon>Decapoda</taxon>
        <taxon>Pleocyemata</taxon>
        <taxon>Brachyura</taxon>
        <taxon>Eubrachyura</taxon>
        <taxon>Portunoidea</taxon>
        <taxon>Portunidae</taxon>
        <taxon>Portuninae</taxon>
        <taxon>Portunus</taxon>
    </lineage>
</organism>
<gene>
    <name evidence="1" type="ORF">E2C01_088670</name>
</gene>
<reference evidence="1 2" key="1">
    <citation type="submission" date="2019-05" db="EMBL/GenBank/DDBJ databases">
        <title>Another draft genome of Portunus trituberculatus and its Hox gene families provides insights of decapod evolution.</title>
        <authorList>
            <person name="Jeong J.-H."/>
            <person name="Song I."/>
            <person name="Kim S."/>
            <person name="Choi T."/>
            <person name="Kim D."/>
            <person name="Ryu S."/>
            <person name="Kim W."/>
        </authorList>
    </citation>
    <scope>NUCLEOTIDE SEQUENCE [LARGE SCALE GENOMIC DNA]</scope>
    <source>
        <tissue evidence="1">Muscle</tissue>
    </source>
</reference>
<dbReference type="AlphaFoldDB" id="A0A5B7JK11"/>
<evidence type="ECO:0000313" key="1">
    <source>
        <dbReference type="EMBL" id="MPC93537.1"/>
    </source>
</evidence>
<evidence type="ECO:0000313" key="2">
    <source>
        <dbReference type="Proteomes" id="UP000324222"/>
    </source>
</evidence>
<keyword evidence="2" id="KW-1185">Reference proteome</keyword>
<dbReference type="EMBL" id="VSRR010095211">
    <property type="protein sequence ID" value="MPC93537.1"/>
    <property type="molecule type" value="Genomic_DNA"/>
</dbReference>
<proteinExistence type="predicted"/>
<dbReference type="Proteomes" id="UP000324222">
    <property type="component" value="Unassembled WGS sequence"/>
</dbReference>
<name>A0A5B7JK11_PORTR</name>
<protein>
    <submittedName>
        <fullName evidence="1">Uncharacterized protein</fullName>
    </submittedName>
</protein>
<comment type="caution">
    <text evidence="1">The sequence shown here is derived from an EMBL/GenBank/DDBJ whole genome shotgun (WGS) entry which is preliminary data.</text>
</comment>